<evidence type="ECO:0000313" key="15">
    <source>
        <dbReference type="Proteomes" id="UP000663829"/>
    </source>
</evidence>
<evidence type="ECO:0000313" key="14">
    <source>
        <dbReference type="EMBL" id="CAF3745188.1"/>
    </source>
</evidence>
<dbReference type="PROSITE" id="PS51004">
    <property type="entry name" value="SEMA"/>
    <property type="match status" value="1"/>
</dbReference>
<reference evidence="13" key="1">
    <citation type="submission" date="2021-02" db="EMBL/GenBank/DDBJ databases">
        <authorList>
            <person name="Nowell W R."/>
        </authorList>
    </citation>
    <scope>NUCLEOTIDE SEQUENCE</scope>
</reference>
<feature type="non-terminal residue" evidence="13">
    <location>
        <position position="1"/>
    </location>
</feature>
<evidence type="ECO:0000256" key="11">
    <source>
        <dbReference type="SAM" id="Phobius"/>
    </source>
</evidence>
<evidence type="ECO:0000256" key="1">
    <source>
        <dbReference type="ARBA" id="ARBA00004167"/>
    </source>
</evidence>
<proteinExistence type="inferred from homology"/>
<dbReference type="GO" id="GO:0002116">
    <property type="term" value="C:semaphorin receptor complex"/>
    <property type="evidence" value="ECO:0007669"/>
    <property type="project" value="TreeGrafter"/>
</dbReference>
<dbReference type="GO" id="GO:0030334">
    <property type="term" value="P:regulation of cell migration"/>
    <property type="evidence" value="ECO:0007669"/>
    <property type="project" value="TreeGrafter"/>
</dbReference>
<dbReference type="PANTHER" id="PTHR22625:SF44">
    <property type="entry name" value="PLEXIN-B"/>
    <property type="match status" value="1"/>
</dbReference>
<dbReference type="GO" id="GO:0005886">
    <property type="term" value="C:plasma membrane"/>
    <property type="evidence" value="ECO:0007669"/>
    <property type="project" value="TreeGrafter"/>
</dbReference>
<dbReference type="SUPFAM" id="SSF81296">
    <property type="entry name" value="E set domains"/>
    <property type="match status" value="1"/>
</dbReference>
<dbReference type="GO" id="GO:0008360">
    <property type="term" value="P:regulation of cell shape"/>
    <property type="evidence" value="ECO:0007669"/>
    <property type="project" value="TreeGrafter"/>
</dbReference>
<dbReference type="InterPro" id="IPR031148">
    <property type="entry name" value="Plexin"/>
</dbReference>
<comment type="similarity">
    <text evidence="2">Belongs to the plexin family.</text>
</comment>
<evidence type="ECO:0000256" key="5">
    <source>
        <dbReference type="ARBA" id="ARBA00022737"/>
    </source>
</evidence>
<dbReference type="InterPro" id="IPR013783">
    <property type="entry name" value="Ig-like_fold"/>
</dbReference>
<dbReference type="InterPro" id="IPR016201">
    <property type="entry name" value="PSI"/>
</dbReference>
<dbReference type="PANTHER" id="PTHR22625">
    <property type="entry name" value="PLEXIN"/>
    <property type="match status" value="1"/>
</dbReference>
<dbReference type="Gene3D" id="2.60.40.10">
    <property type="entry name" value="Immunoglobulins"/>
    <property type="match status" value="4"/>
</dbReference>
<comment type="caution">
    <text evidence="10">Lacks conserved residue(s) required for the propagation of feature annotation.</text>
</comment>
<feature type="transmembrane region" description="Helical" evidence="11">
    <location>
        <begin position="1226"/>
        <end position="1249"/>
    </location>
</feature>
<dbReference type="Pfam" id="PF01833">
    <property type="entry name" value="TIG"/>
    <property type="match status" value="2"/>
</dbReference>
<evidence type="ECO:0000259" key="12">
    <source>
        <dbReference type="PROSITE" id="PS51004"/>
    </source>
</evidence>
<keyword evidence="3 11" id="KW-0812">Transmembrane</keyword>
<keyword evidence="6 11" id="KW-1133">Transmembrane helix</keyword>
<protein>
    <recommendedName>
        <fullName evidence="12">Sema domain-containing protein</fullName>
    </recommendedName>
</protein>
<evidence type="ECO:0000256" key="2">
    <source>
        <dbReference type="ARBA" id="ARBA00010297"/>
    </source>
</evidence>
<keyword evidence="15" id="KW-1185">Reference proteome</keyword>
<dbReference type="SMART" id="SM00630">
    <property type="entry name" value="Sema"/>
    <property type="match status" value="1"/>
</dbReference>
<evidence type="ECO:0000313" key="13">
    <source>
        <dbReference type="EMBL" id="CAF0972188.1"/>
    </source>
</evidence>
<dbReference type="CDD" id="cd00603">
    <property type="entry name" value="IPT_PCSR"/>
    <property type="match status" value="1"/>
</dbReference>
<accession>A0A814EPE5</accession>
<dbReference type="GO" id="GO:0050772">
    <property type="term" value="P:positive regulation of axonogenesis"/>
    <property type="evidence" value="ECO:0007669"/>
    <property type="project" value="TreeGrafter"/>
</dbReference>
<evidence type="ECO:0000256" key="10">
    <source>
        <dbReference type="PROSITE-ProRule" id="PRU00352"/>
    </source>
</evidence>
<dbReference type="InterPro" id="IPR046800">
    <property type="entry name" value="Plexin_RBD"/>
</dbReference>
<dbReference type="Gene3D" id="3.10.20.90">
    <property type="entry name" value="Phosphatidylinositol 3-kinase Catalytic Subunit, Chain A, domain 1"/>
    <property type="match status" value="1"/>
</dbReference>
<dbReference type="Pfam" id="PF17960">
    <property type="entry name" value="TIG_plexin"/>
    <property type="match status" value="1"/>
</dbReference>
<evidence type="ECO:0000256" key="8">
    <source>
        <dbReference type="ARBA" id="ARBA00023157"/>
    </source>
</evidence>
<gene>
    <name evidence="13" type="ORF">GPM918_LOCUS12297</name>
    <name evidence="14" type="ORF">SRO942_LOCUS12298</name>
</gene>
<evidence type="ECO:0000256" key="7">
    <source>
        <dbReference type="ARBA" id="ARBA00023136"/>
    </source>
</evidence>
<evidence type="ECO:0000256" key="3">
    <source>
        <dbReference type="ARBA" id="ARBA00022692"/>
    </source>
</evidence>
<keyword evidence="7 11" id="KW-0472">Membrane</keyword>
<dbReference type="Gene3D" id="2.130.10.10">
    <property type="entry name" value="YVTN repeat-like/Quinoprotein amine dehydrogenase"/>
    <property type="match status" value="1"/>
</dbReference>
<keyword evidence="4" id="KW-0732">Signal</keyword>
<keyword evidence="8" id="KW-1015">Disulfide bond</keyword>
<evidence type="ECO:0000256" key="9">
    <source>
        <dbReference type="ARBA" id="ARBA00023180"/>
    </source>
</evidence>
<organism evidence="13 15">
    <name type="scientific">Didymodactylos carnosus</name>
    <dbReference type="NCBI Taxonomy" id="1234261"/>
    <lineage>
        <taxon>Eukaryota</taxon>
        <taxon>Metazoa</taxon>
        <taxon>Spiralia</taxon>
        <taxon>Gnathifera</taxon>
        <taxon>Rotifera</taxon>
        <taxon>Eurotatoria</taxon>
        <taxon>Bdelloidea</taxon>
        <taxon>Philodinida</taxon>
        <taxon>Philodinidae</taxon>
        <taxon>Didymodactylos</taxon>
    </lineage>
</organism>
<dbReference type="InterPro" id="IPR041019">
    <property type="entry name" value="TIG1_plexin"/>
</dbReference>
<dbReference type="Pfam" id="PF01437">
    <property type="entry name" value="PSI"/>
    <property type="match status" value="1"/>
</dbReference>
<dbReference type="OrthoDB" id="125363at2759"/>
<dbReference type="Pfam" id="PF20170">
    <property type="entry name" value="Plexin_RBD"/>
    <property type="match status" value="1"/>
</dbReference>
<dbReference type="SMART" id="SM00429">
    <property type="entry name" value="IPT"/>
    <property type="match status" value="2"/>
</dbReference>
<keyword evidence="5" id="KW-0677">Repeat</keyword>
<evidence type="ECO:0000256" key="4">
    <source>
        <dbReference type="ARBA" id="ARBA00022729"/>
    </source>
</evidence>
<dbReference type="InterPro" id="IPR036352">
    <property type="entry name" value="Semap_dom_sf"/>
</dbReference>
<dbReference type="InterPro" id="IPR014756">
    <property type="entry name" value="Ig_E-set"/>
</dbReference>
<dbReference type="SUPFAM" id="SSF103575">
    <property type="entry name" value="Plexin repeat"/>
    <property type="match status" value="1"/>
</dbReference>
<dbReference type="InterPro" id="IPR001627">
    <property type="entry name" value="Semap_dom"/>
</dbReference>
<dbReference type="GO" id="GO:0007162">
    <property type="term" value="P:negative regulation of cell adhesion"/>
    <property type="evidence" value="ECO:0007669"/>
    <property type="project" value="TreeGrafter"/>
</dbReference>
<comment type="caution">
    <text evidence="13">The sequence shown here is derived from an EMBL/GenBank/DDBJ whole genome shotgun (WGS) entry which is preliminary data.</text>
</comment>
<dbReference type="InterPro" id="IPR002909">
    <property type="entry name" value="IPT_dom"/>
</dbReference>
<keyword evidence="9" id="KW-0325">Glycoprotein</keyword>
<dbReference type="EMBL" id="CAJOBC010002671">
    <property type="protein sequence ID" value="CAF3745188.1"/>
    <property type="molecule type" value="Genomic_DNA"/>
</dbReference>
<dbReference type="GO" id="GO:0017154">
    <property type="term" value="F:semaphorin receptor activity"/>
    <property type="evidence" value="ECO:0007669"/>
    <property type="project" value="InterPro"/>
</dbReference>
<dbReference type="EMBL" id="CAJNOQ010002671">
    <property type="protein sequence ID" value="CAF0972188.1"/>
    <property type="molecule type" value="Genomic_DNA"/>
</dbReference>
<dbReference type="Proteomes" id="UP000663829">
    <property type="component" value="Unassembled WGS sequence"/>
</dbReference>
<dbReference type="SUPFAM" id="SSF101912">
    <property type="entry name" value="Sema domain"/>
    <property type="match status" value="1"/>
</dbReference>
<evidence type="ECO:0000256" key="6">
    <source>
        <dbReference type="ARBA" id="ARBA00022989"/>
    </source>
</evidence>
<dbReference type="InterPro" id="IPR015943">
    <property type="entry name" value="WD40/YVTN_repeat-like_dom_sf"/>
</dbReference>
<comment type="subcellular location">
    <subcellularLocation>
        <location evidence="1">Membrane</location>
        <topology evidence="1">Single-pass membrane protein</topology>
    </subcellularLocation>
</comment>
<feature type="domain" description="Sema" evidence="12">
    <location>
        <begin position="1"/>
        <end position="466"/>
    </location>
</feature>
<name>A0A814EPE5_9BILA</name>
<dbReference type="InterPro" id="IPR002165">
    <property type="entry name" value="Plexin_repeat"/>
</dbReference>
<sequence>MKRRGAFHSLDGSVVSTIEKLLFYDQSLYIGSVNRLHKYSSQTLKHEHELKLGPYLDSPQCRPTKQCQLPQEQQELTDYHFKLFHVVTKENYLLICGTLYQGTCSAISLDTLSLLINSTIPVVANDPVNSSVSVIADDILYAAVTYTNYGSYRWLIPQISGRSLKKSSSFMQIVTSTRDSENQAELSIINKEELSLKFMQRHQQSFIVQYIHSFITDKYVYLLSVQRQDINNDQIGTKLIRFCLNSMSIMHSYTELPIQCGQDYPLLKFAQTMKAGKLFSSILNSNQDDIIIIGHFKRAINIDDSAMCVFLVRDIDNFILDNYRSCYADGRLNRGLGFIKQDELCRKDEMWSSSLDNLCSISDRLPYPVGGRTALNGRILWENSSPLSQNITAVQLFHIHDGNQTLIVQGLSNGTIFVGTLNGVSSISWFSVQNLSSSHIHSEIAFDEQTATFFIVSNTHIYRLSFENCSKSRSCDECLLSENPFCSWCQQSEQCTLQRDCSGIIRDRHQCIQILNIQPSNASVDQSQWINLTMSKLPSLEHLEVYQCLFDSQLSTNAIKLDHNRLSCPTPYGEKNSNIKIQNGYESIRLSVIKSPSNQTIATVSNFQLYNCSQYDSCLKCRQISSCQWCFSTERCSSICPSDDTKSSPQQQQQHQQCSFASSLLQSPIFIESNKIYDLQLKVYSLPTGLPLCHLNNITTTLSRRVNETSIICPFVTLPELTSNEQIFELSLSLNVSDVNHDQRTIGIAVQPPVQLMLYRCDLYDTCQQCHQQPSCSWCQGHCAKSIMCNNRREICTSLFIDDIQPLQIPVGGGSLITITLKSNQPEQQQVFVTEITLVNIPCQIVGTGPQLVIQCRSGSSNDSRRGLVVLRLNSNITLVSKQSIAYYDPQIVDVKPSLSFQSGGVLLHVYGSYLNIGSSQDLYINGDKLCPIQEKNEHLLTCLTPQLKPNQTYSIQIKFDNSTTTIVKYDAIKITPDPQIIDIDPTVSFTSGGRLITVRGMFFSSAQSIIVELRILNWSAKLKIPSSDIIVDSNTNIESFRFRTLSLPISTLVFNNSISNQYWFQSSSYEVDVNIYFDSTVVYSHIISFTYLPDVQLNISSHPPVLQYTGEELKVQVENLTDAASIDDIEVLIACTECQLHKFTSHGITCQPPSKLPTTTTLVVQTKRDVNNDRKTSNLLNSTSDSCSYNGSTLAPIHLRIGYREHLIGYLSYVPRSKTSTLATVLSLIGISCLITILLLIIVICLFLKLRQRQHGQTEQQKKSQLWSTTTSASTTETSTDLTTVPYYQVYEQIGNADTISRGGQDNWTRTSSNKTLLCQYHQQTIPTPTPSPPSTIPFLTTIVLDQDHLKQILIPTNIDRYETVVNLHHPNRIESLRIFYSLLKSDTFSSAFIYQVLLNNSLYIDFIQCYLYVIRYDHHPLESFFLKNTSLSSSINTDNCIRHLSLTYFFSTLIHSTCTELHDYFHIFDDFIRILIDYLDSSPCDQLLSRSMRSLSYNTLLPIDIQYRSLQLQVDYDDLVTSRINVPVLDIDTIDQLRLKIVRYINAYQLESRIKPNDIELYLNQTNTCTTCSCNQELHGSSNSYPIPILRNRLINSTTTNCSIRVKKRPLHYHHCSLQHKQQSQQQNPFSASSLYHLCPDSLVQDVYRLKPDDINERLLQNKLRLQPVIDHLFQKIYKDFFLLSNNNQIYTKWMQFMHRIFLVKNNNMKSWNQALFK</sequence>
<dbReference type="Proteomes" id="UP000681722">
    <property type="component" value="Unassembled WGS sequence"/>
</dbReference>
<dbReference type="SMART" id="SM00423">
    <property type="entry name" value="PSI"/>
    <property type="match status" value="3"/>
</dbReference>